<dbReference type="AlphaFoldDB" id="A0AAD1LZF9"/>
<organism evidence="1 2">
    <name type="scientific">Mycobacterium xenopi</name>
    <dbReference type="NCBI Taxonomy" id="1789"/>
    <lineage>
        <taxon>Bacteria</taxon>
        <taxon>Bacillati</taxon>
        <taxon>Actinomycetota</taxon>
        <taxon>Actinomycetes</taxon>
        <taxon>Mycobacteriales</taxon>
        <taxon>Mycobacteriaceae</taxon>
        <taxon>Mycobacterium</taxon>
    </lineage>
</organism>
<evidence type="ECO:0000313" key="1">
    <source>
        <dbReference type="EMBL" id="BBU20873.1"/>
    </source>
</evidence>
<accession>A0AAD1LZF9</accession>
<reference evidence="1 2" key="1">
    <citation type="submission" date="2019-12" db="EMBL/GenBank/DDBJ databases">
        <title>Complete genome sequence of Mycolicibacterium xenopi str. JCM15661T.</title>
        <authorList>
            <person name="Yoshida M."/>
            <person name="Fukano H."/>
            <person name="Asakura T."/>
            <person name="Hoshino Y."/>
        </authorList>
    </citation>
    <scope>NUCLEOTIDE SEQUENCE [LARGE SCALE GENOMIC DNA]</scope>
    <source>
        <strain evidence="1 2">JCM 15661T</strain>
    </source>
</reference>
<dbReference type="Proteomes" id="UP000464624">
    <property type="component" value="Chromosome"/>
</dbReference>
<protein>
    <submittedName>
        <fullName evidence="1">Uncharacterized protein</fullName>
    </submittedName>
</protein>
<proteinExistence type="predicted"/>
<evidence type="ECO:0000313" key="2">
    <source>
        <dbReference type="Proteomes" id="UP000464624"/>
    </source>
</evidence>
<name>A0AAD1LZF9_MYCXE</name>
<sequence>MARFDALSDYKTVPNPNLRALERTPFYAVKMVLSVSAPAAACGPTTAPGCDAKTAV</sequence>
<gene>
    <name evidence="1" type="ORF">MYXE_06620</name>
</gene>
<dbReference type="EMBL" id="AP022314">
    <property type="protein sequence ID" value="BBU20873.1"/>
    <property type="molecule type" value="Genomic_DNA"/>
</dbReference>
<dbReference type="KEGG" id="mxe:MYXE_06620"/>